<comment type="caution">
    <text evidence="2">The sequence shown here is derived from an EMBL/GenBank/DDBJ whole genome shotgun (WGS) entry which is preliminary data.</text>
</comment>
<proteinExistence type="predicted"/>
<feature type="compositionally biased region" description="Basic and acidic residues" evidence="1">
    <location>
        <begin position="53"/>
        <end position="66"/>
    </location>
</feature>
<gene>
    <name evidence="2" type="ORF">H4R20_003553</name>
</gene>
<dbReference type="EMBL" id="JANBUO010000763">
    <property type="protein sequence ID" value="KAJ2801747.1"/>
    <property type="molecule type" value="Genomic_DNA"/>
</dbReference>
<dbReference type="Proteomes" id="UP001140094">
    <property type="component" value="Unassembled WGS sequence"/>
</dbReference>
<dbReference type="OrthoDB" id="5572445at2759"/>
<evidence type="ECO:0000313" key="2">
    <source>
        <dbReference type="EMBL" id="KAJ2801747.1"/>
    </source>
</evidence>
<feature type="region of interest" description="Disordered" evidence="1">
    <location>
        <begin position="1"/>
        <end position="23"/>
    </location>
</feature>
<sequence length="366" mass="41260">MICRNTRDNGDRNSGGSCSPRRSRHGEVAIGIVGASGINIASRLGPQPSSHRPNLEDRLGRSRGYDSHVPYYSESRDESTGYSSGGSFRRPTAIPLKDCSGQDITAERINSLLGPFVFLDLMVMPQVYHMYFGCHPLVSGVSLHMLHVTMTSLNNFRFKEVKSPSPDGPMTRYKFIARAGEGLRKAKGRIEYRLFRSEVIPAPLLWCFIIQLGCFNIDRMSGSAVDYMFYEVTGKHLNSLRIVTADGVTDMSADEIWKLARRWATDLTNFVTDGRRVPESLGIVDKIAEEYLKKCKEEGLSATKQDKGEIAKKMLREHKHYQLFLGIRRGELESLFKYLGYMMGSKIDRAAVNYLRETSTSFIRNS</sequence>
<evidence type="ECO:0000256" key="1">
    <source>
        <dbReference type="SAM" id="MobiDB-lite"/>
    </source>
</evidence>
<evidence type="ECO:0000313" key="3">
    <source>
        <dbReference type="Proteomes" id="UP001140094"/>
    </source>
</evidence>
<protein>
    <submittedName>
        <fullName evidence="2">Uncharacterized protein</fullName>
    </submittedName>
</protein>
<name>A0A9W8HVD8_9FUNG</name>
<accession>A0A9W8HVD8</accession>
<reference evidence="2" key="1">
    <citation type="submission" date="2022-07" db="EMBL/GenBank/DDBJ databases">
        <title>Phylogenomic reconstructions and comparative analyses of Kickxellomycotina fungi.</title>
        <authorList>
            <person name="Reynolds N.K."/>
            <person name="Stajich J.E."/>
            <person name="Barry K."/>
            <person name="Grigoriev I.V."/>
            <person name="Crous P."/>
            <person name="Smith M.E."/>
        </authorList>
    </citation>
    <scope>NUCLEOTIDE SEQUENCE</scope>
    <source>
        <strain evidence="2">NRRL 1565</strain>
    </source>
</reference>
<dbReference type="AlphaFoldDB" id="A0A9W8HVD8"/>
<organism evidence="2 3">
    <name type="scientific">Coemansia guatemalensis</name>
    <dbReference type="NCBI Taxonomy" id="2761395"/>
    <lineage>
        <taxon>Eukaryota</taxon>
        <taxon>Fungi</taxon>
        <taxon>Fungi incertae sedis</taxon>
        <taxon>Zoopagomycota</taxon>
        <taxon>Kickxellomycotina</taxon>
        <taxon>Kickxellomycetes</taxon>
        <taxon>Kickxellales</taxon>
        <taxon>Kickxellaceae</taxon>
        <taxon>Coemansia</taxon>
    </lineage>
</organism>
<keyword evidence="3" id="KW-1185">Reference proteome</keyword>
<feature type="compositionally biased region" description="Basic and acidic residues" evidence="1">
    <location>
        <begin position="1"/>
        <end position="11"/>
    </location>
</feature>
<feature type="region of interest" description="Disordered" evidence="1">
    <location>
        <begin position="41"/>
        <end position="87"/>
    </location>
</feature>